<dbReference type="EMBL" id="RCZO01000004">
    <property type="protein sequence ID" value="TPG09737.1"/>
    <property type="molecule type" value="Genomic_DNA"/>
</dbReference>
<gene>
    <name evidence="2" type="ORF">EAH88_08665</name>
</gene>
<dbReference type="AlphaFoldDB" id="A0A502C967"/>
<evidence type="ECO:0000313" key="2">
    <source>
        <dbReference type="EMBL" id="TPG09737.1"/>
    </source>
</evidence>
<keyword evidence="3" id="KW-1185">Reference proteome</keyword>
<organism evidence="2 3">
    <name type="scientific">Rhodanobacter glycinis</name>
    <dbReference type="NCBI Taxonomy" id="582702"/>
    <lineage>
        <taxon>Bacteria</taxon>
        <taxon>Pseudomonadati</taxon>
        <taxon>Pseudomonadota</taxon>
        <taxon>Gammaproteobacteria</taxon>
        <taxon>Lysobacterales</taxon>
        <taxon>Rhodanobacteraceae</taxon>
        <taxon>Rhodanobacter</taxon>
    </lineage>
</organism>
<dbReference type="Proteomes" id="UP000319486">
    <property type="component" value="Unassembled WGS sequence"/>
</dbReference>
<protein>
    <submittedName>
        <fullName evidence="2">Uncharacterized protein</fullName>
    </submittedName>
</protein>
<proteinExistence type="predicted"/>
<keyword evidence="1" id="KW-0472">Membrane</keyword>
<feature type="transmembrane region" description="Helical" evidence="1">
    <location>
        <begin position="46"/>
        <end position="69"/>
    </location>
</feature>
<reference evidence="2 3" key="1">
    <citation type="journal article" date="2019" name="Environ. Microbiol.">
        <title>Species interactions and distinct microbial communities in high Arctic permafrost affected cryosols are associated with the CH4 and CO2 gas fluxes.</title>
        <authorList>
            <person name="Altshuler I."/>
            <person name="Hamel J."/>
            <person name="Turney S."/>
            <person name="Magnuson E."/>
            <person name="Levesque R."/>
            <person name="Greer C."/>
            <person name="Whyte L.G."/>
        </authorList>
    </citation>
    <scope>NUCLEOTIDE SEQUENCE [LARGE SCALE GENOMIC DNA]</scope>
    <source>
        <strain evidence="2 3">S13Y</strain>
    </source>
</reference>
<evidence type="ECO:0000256" key="1">
    <source>
        <dbReference type="SAM" id="Phobius"/>
    </source>
</evidence>
<sequence length="86" mass="9750">MHTPSLPFPRHQRLLGAAMLWLLGGGTLLLTTLVPLHTELLGWTPAFWLLGAPLVVLLVLEPTLPRQLLALRQSRRRHMLHATVWH</sequence>
<feature type="transmembrane region" description="Helical" evidence="1">
    <location>
        <begin position="14"/>
        <end position="34"/>
    </location>
</feature>
<dbReference type="RefSeq" id="WP_140651533.1">
    <property type="nucleotide sequence ID" value="NZ_RCZB01000004.1"/>
</dbReference>
<accession>A0A502C967</accession>
<comment type="caution">
    <text evidence="2">The sequence shown here is derived from an EMBL/GenBank/DDBJ whole genome shotgun (WGS) entry which is preliminary data.</text>
</comment>
<evidence type="ECO:0000313" key="3">
    <source>
        <dbReference type="Proteomes" id="UP000319486"/>
    </source>
</evidence>
<name>A0A502C967_9GAMM</name>
<keyword evidence="1" id="KW-0812">Transmembrane</keyword>
<keyword evidence="1" id="KW-1133">Transmembrane helix</keyword>